<dbReference type="PANTHER" id="PTHR48111">
    <property type="entry name" value="REGULATOR OF RPOS"/>
    <property type="match status" value="1"/>
</dbReference>
<dbReference type="GO" id="GO:0000976">
    <property type="term" value="F:transcription cis-regulatory region binding"/>
    <property type="evidence" value="ECO:0007669"/>
    <property type="project" value="TreeGrafter"/>
</dbReference>
<dbReference type="RefSeq" id="WP_019965224.1">
    <property type="nucleotide sequence ID" value="NZ_UGSK01000001.1"/>
</dbReference>
<dbReference type="GO" id="GO:0032993">
    <property type="term" value="C:protein-DNA complex"/>
    <property type="evidence" value="ECO:0007669"/>
    <property type="project" value="TreeGrafter"/>
</dbReference>
<feature type="domain" description="Response regulatory" evidence="8">
    <location>
        <begin position="4"/>
        <end position="118"/>
    </location>
</feature>
<dbReference type="Pfam" id="PF00072">
    <property type="entry name" value="Response_reg"/>
    <property type="match status" value="1"/>
</dbReference>
<dbReference type="InterPro" id="IPR011006">
    <property type="entry name" value="CheY-like_superfamily"/>
</dbReference>
<keyword evidence="5" id="KW-0804">Transcription</keyword>
<evidence type="ECO:0000256" key="3">
    <source>
        <dbReference type="ARBA" id="ARBA00023015"/>
    </source>
</evidence>
<feature type="domain" description="OmpR/PhoB-type" evidence="9">
    <location>
        <begin position="126"/>
        <end position="222"/>
    </location>
</feature>
<sequence>MILRFLLIEDNGDLARSVQERLTLEGHAVDHAPDLETARSCLASAAYDLILLDIMLPDGDGRAFLSAQRQKGDATPVIVMTARSSVSDRVGTLDMGADDYITKPFDFAELEARCRAVLRRRGGTPNSQQRFADVVFDPLAGQVIVAGESRELRSRELRLFEVFLAAPGRILSKDHLCDRLFSYSEPVTDNAIEVYVGRLRKKLQGSTVRIETLRGLGYRLTGA</sequence>
<evidence type="ECO:0000256" key="5">
    <source>
        <dbReference type="ARBA" id="ARBA00023163"/>
    </source>
</evidence>
<evidence type="ECO:0000259" key="8">
    <source>
        <dbReference type="PROSITE" id="PS50110"/>
    </source>
</evidence>
<dbReference type="PANTHER" id="PTHR48111:SF1">
    <property type="entry name" value="TWO-COMPONENT RESPONSE REGULATOR ORR33"/>
    <property type="match status" value="1"/>
</dbReference>
<dbReference type="SUPFAM" id="SSF52172">
    <property type="entry name" value="CheY-like"/>
    <property type="match status" value="1"/>
</dbReference>
<dbReference type="GO" id="GO:0006355">
    <property type="term" value="P:regulation of DNA-templated transcription"/>
    <property type="evidence" value="ECO:0007669"/>
    <property type="project" value="InterPro"/>
</dbReference>
<dbReference type="SMART" id="SM00448">
    <property type="entry name" value="REC"/>
    <property type="match status" value="1"/>
</dbReference>
<evidence type="ECO:0000313" key="11">
    <source>
        <dbReference type="Proteomes" id="UP000255000"/>
    </source>
</evidence>
<keyword evidence="4 7" id="KW-0238">DNA-binding</keyword>
<keyword evidence="3" id="KW-0805">Transcription regulation</keyword>
<dbReference type="GO" id="GO:0005829">
    <property type="term" value="C:cytosol"/>
    <property type="evidence" value="ECO:0007669"/>
    <property type="project" value="TreeGrafter"/>
</dbReference>
<dbReference type="InterPro" id="IPR001867">
    <property type="entry name" value="OmpR/PhoB-type_DNA-bd"/>
</dbReference>
<keyword evidence="2" id="KW-0902">Two-component regulatory system</keyword>
<dbReference type="PROSITE" id="PS51755">
    <property type="entry name" value="OMPR_PHOB"/>
    <property type="match status" value="1"/>
</dbReference>
<dbReference type="InterPro" id="IPR039420">
    <property type="entry name" value="WalR-like"/>
</dbReference>
<dbReference type="GO" id="GO:0000156">
    <property type="term" value="F:phosphorelay response regulator activity"/>
    <property type="evidence" value="ECO:0007669"/>
    <property type="project" value="TreeGrafter"/>
</dbReference>
<dbReference type="PROSITE" id="PS50110">
    <property type="entry name" value="RESPONSE_REGULATORY"/>
    <property type="match status" value="1"/>
</dbReference>
<dbReference type="Gene3D" id="6.10.250.690">
    <property type="match status" value="1"/>
</dbReference>
<dbReference type="Pfam" id="PF00486">
    <property type="entry name" value="Trans_reg_C"/>
    <property type="match status" value="1"/>
</dbReference>
<dbReference type="InterPro" id="IPR036388">
    <property type="entry name" value="WH-like_DNA-bd_sf"/>
</dbReference>
<evidence type="ECO:0000256" key="1">
    <source>
        <dbReference type="ARBA" id="ARBA00022553"/>
    </source>
</evidence>
<accession>A0A378ZU64</accession>
<name>A0A378ZU64_9HYPH</name>
<evidence type="ECO:0000313" key="10">
    <source>
        <dbReference type="EMBL" id="SUB00745.1"/>
    </source>
</evidence>
<evidence type="ECO:0000256" key="4">
    <source>
        <dbReference type="ARBA" id="ARBA00023125"/>
    </source>
</evidence>
<dbReference type="AlphaFoldDB" id="A0A378ZU64"/>
<proteinExistence type="predicted"/>
<dbReference type="Gene3D" id="1.10.10.10">
    <property type="entry name" value="Winged helix-like DNA-binding domain superfamily/Winged helix DNA-binding domain"/>
    <property type="match status" value="1"/>
</dbReference>
<dbReference type="EMBL" id="UGSK01000001">
    <property type="protein sequence ID" value="SUB00745.1"/>
    <property type="molecule type" value="Genomic_DNA"/>
</dbReference>
<organism evidence="10 11">
    <name type="scientific">Pannonibacter phragmitetus</name>
    <dbReference type="NCBI Taxonomy" id="121719"/>
    <lineage>
        <taxon>Bacteria</taxon>
        <taxon>Pseudomonadati</taxon>
        <taxon>Pseudomonadota</taxon>
        <taxon>Alphaproteobacteria</taxon>
        <taxon>Hyphomicrobiales</taxon>
        <taxon>Stappiaceae</taxon>
        <taxon>Pannonibacter</taxon>
    </lineage>
</organism>
<dbReference type="Proteomes" id="UP000255000">
    <property type="component" value="Unassembled WGS sequence"/>
</dbReference>
<dbReference type="InterPro" id="IPR001789">
    <property type="entry name" value="Sig_transdc_resp-reg_receiver"/>
</dbReference>
<evidence type="ECO:0000256" key="6">
    <source>
        <dbReference type="PROSITE-ProRule" id="PRU00169"/>
    </source>
</evidence>
<feature type="modified residue" description="4-aspartylphosphate" evidence="6">
    <location>
        <position position="53"/>
    </location>
</feature>
<dbReference type="SMART" id="SM00862">
    <property type="entry name" value="Trans_reg_C"/>
    <property type="match status" value="1"/>
</dbReference>
<gene>
    <name evidence="10" type="primary">mprA_1</name>
    <name evidence="10" type="ORF">NCTC13350_01669</name>
</gene>
<evidence type="ECO:0000259" key="9">
    <source>
        <dbReference type="PROSITE" id="PS51755"/>
    </source>
</evidence>
<evidence type="ECO:0000256" key="2">
    <source>
        <dbReference type="ARBA" id="ARBA00023012"/>
    </source>
</evidence>
<dbReference type="CDD" id="cd00383">
    <property type="entry name" value="trans_reg_C"/>
    <property type="match status" value="1"/>
</dbReference>
<dbReference type="Gene3D" id="3.40.50.2300">
    <property type="match status" value="1"/>
</dbReference>
<keyword evidence="1 6" id="KW-0597">Phosphoprotein</keyword>
<evidence type="ECO:0000256" key="7">
    <source>
        <dbReference type="PROSITE-ProRule" id="PRU01091"/>
    </source>
</evidence>
<protein>
    <submittedName>
        <fullName evidence="10">Mycobacterial persistence regulator A</fullName>
    </submittedName>
</protein>
<reference evidence="10 11" key="1">
    <citation type="submission" date="2018-06" db="EMBL/GenBank/DDBJ databases">
        <authorList>
            <consortium name="Pathogen Informatics"/>
            <person name="Doyle S."/>
        </authorList>
    </citation>
    <scope>NUCLEOTIDE SEQUENCE [LARGE SCALE GENOMIC DNA]</scope>
    <source>
        <strain evidence="10 11">NCTC13350</strain>
    </source>
</reference>
<feature type="DNA-binding region" description="OmpR/PhoB-type" evidence="7">
    <location>
        <begin position="126"/>
        <end position="222"/>
    </location>
</feature>